<keyword evidence="1" id="KW-0812">Transmembrane</keyword>
<accession>A0A0F9HZ80</accession>
<reference evidence="2" key="1">
    <citation type="journal article" date="2015" name="Nature">
        <title>Complex archaea that bridge the gap between prokaryotes and eukaryotes.</title>
        <authorList>
            <person name="Spang A."/>
            <person name="Saw J.H."/>
            <person name="Jorgensen S.L."/>
            <person name="Zaremba-Niedzwiedzka K."/>
            <person name="Martijn J."/>
            <person name="Lind A.E."/>
            <person name="van Eijk R."/>
            <person name="Schleper C."/>
            <person name="Guy L."/>
            <person name="Ettema T.J."/>
        </authorList>
    </citation>
    <scope>NUCLEOTIDE SEQUENCE</scope>
</reference>
<evidence type="ECO:0000313" key="2">
    <source>
        <dbReference type="EMBL" id="KKM20766.1"/>
    </source>
</evidence>
<dbReference type="AlphaFoldDB" id="A0A0F9HZ80"/>
<dbReference type="EMBL" id="LAZR01013700">
    <property type="protein sequence ID" value="KKM20766.1"/>
    <property type="molecule type" value="Genomic_DNA"/>
</dbReference>
<feature type="transmembrane region" description="Helical" evidence="1">
    <location>
        <begin position="37"/>
        <end position="58"/>
    </location>
</feature>
<protein>
    <submittedName>
        <fullName evidence="2">Uncharacterized protein</fullName>
    </submittedName>
</protein>
<gene>
    <name evidence="2" type="ORF">LCGC14_1642140</name>
</gene>
<keyword evidence="1" id="KW-0472">Membrane</keyword>
<evidence type="ECO:0000256" key="1">
    <source>
        <dbReference type="SAM" id="Phobius"/>
    </source>
</evidence>
<comment type="caution">
    <text evidence="2">The sequence shown here is derived from an EMBL/GenBank/DDBJ whole genome shotgun (WGS) entry which is preliminary data.</text>
</comment>
<organism evidence="2">
    <name type="scientific">marine sediment metagenome</name>
    <dbReference type="NCBI Taxonomy" id="412755"/>
    <lineage>
        <taxon>unclassified sequences</taxon>
        <taxon>metagenomes</taxon>
        <taxon>ecological metagenomes</taxon>
    </lineage>
</organism>
<sequence length="167" mass="19217">MLKAGDRQNKIMASIGDVQNKEKEIFSDVSILRDVDIFKAIAINFAPSIYFFCWLGYLNIKKVSFELPFYGFSGNRSTYNVYGKLSRVKVGGKTISLVKPLSSDYKPKLHNIEASKIKLSQIGRDLWENAYEEGLWDLVLGIPAAYCLKFEDFTQYFNSHIFFDREL</sequence>
<feature type="non-terminal residue" evidence="2">
    <location>
        <position position="167"/>
    </location>
</feature>
<name>A0A0F9HZ80_9ZZZZ</name>
<keyword evidence="1" id="KW-1133">Transmembrane helix</keyword>
<proteinExistence type="predicted"/>